<dbReference type="InterPro" id="IPR033764">
    <property type="entry name" value="Sdr_B"/>
</dbReference>
<dbReference type="InterPro" id="IPR055353">
    <property type="entry name" value="DUF7619"/>
</dbReference>
<keyword evidence="8" id="KW-1185">Reference proteome</keyword>
<dbReference type="GO" id="GO:0005576">
    <property type="term" value="C:extracellular region"/>
    <property type="evidence" value="ECO:0007669"/>
    <property type="project" value="UniProtKB-SubCell"/>
</dbReference>
<dbReference type="InterPro" id="IPR011519">
    <property type="entry name" value="UnbV_ASPIC"/>
</dbReference>
<evidence type="ECO:0000313" key="8">
    <source>
        <dbReference type="Proteomes" id="UP000659388"/>
    </source>
</evidence>
<gene>
    <name evidence="7" type="ORF">JL102_19655</name>
</gene>
<dbReference type="InterPro" id="IPR028994">
    <property type="entry name" value="Integrin_alpha_N"/>
</dbReference>
<dbReference type="Pfam" id="PF24595">
    <property type="entry name" value="DUF7619"/>
    <property type="match status" value="1"/>
</dbReference>
<evidence type="ECO:0000259" key="4">
    <source>
        <dbReference type="Pfam" id="PF07593"/>
    </source>
</evidence>
<dbReference type="SUPFAM" id="SSF117074">
    <property type="entry name" value="Hypothetical protein PA1324"/>
    <property type="match status" value="1"/>
</dbReference>
<name>A0A937K2Y9_9BACT</name>
<dbReference type="Pfam" id="PF13517">
    <property type="entry name" value="FG-GAP_3"/>
    <property type="match status" value="3"/>
</dbReference>
<proteinExistence type="predicted"/>
<evidence type="ECO:0000256" key="1">
    <source>
        <dbReference type="ARBA" id="ARBA00004613"/>
    </source>
</evidence>
<dbReference type="PANTHER" id="PTHR44103">
    <property type="entry name" value="PROPROTEIN CONVERTASE P"/>
    <property type="match status" value="1"/>
</dbReference>
<evidence type="ECO:0000259" key="6">
    <source>
        <dbReference type="Pfam" id="PF24595"/>
    </source>
</evidence>
<dbReference type="Gene3D" id="2.130.10.130">
    <property type="entry name" value="Integrin alpha, N-terminal"/>
    <property type="match status" value="2"/>
</dbReference>
<feature type="domain" description="SD-repeat containing protein B" evidence="5">
    <location>
        <begin position="1714"/>
        <end position="1784"/>
    </location>
</feature>
<dbReference type="Gene3D" id="2.60.40.10">
    <property type="entry name" value="Immunoglobulins"/>
    <property type="match status" value="1"/>
</dbReference>
<organism evidence="7 8">
    <name type="scientific">Fulvivirga sediminis</name>
    <dbReference type="NCBI Taxonomy" id="2803949"/>
    <lineage>
        <taxon>Bacteria</taxon>
        <taxon>Pseudomonadati</taxon>
        <taxon>Bacteroidota</taxon>
        <taxon>Cytophagia</taxon>
        <taxon>Cytophagales</taxon>
        <taxon>Fulvivirgaceae</taxon>
        <taxon>Fulvivirga</taxon>
    </lineage>
</organism>
<comment type="subcellular location">
    <subcellularLocation>
        <location evidence="1">Secreted</location>
    </subcellularLocation>
</comment>
<dbReference type="PANTHER" id="PTHR44103:SF1">
    <property type="entry name" value="PROPROTEIN CONVERTASE P"/>
    <property type="match status" value="1"/>
</dbReference>
<evidence type="ECO:0000313" key="7">
    <source>
        <dbReference type="EMBL" id="MBL3658377.1"/>
    </source>
</evidence>
<dbReference type="Pfam" id="PF07593">
    <property type="entry name" value="UnbV_ASPIC"/>
    <property type="match status" value="1"/>
</dbReference>
<comment type="caution">
    <text evidence="7">The sequence shown here is derived from an EMBL/GenBank/DDBJ whole genome shotgun (WGS) entry which is preliminary data.</text>
</comment>
<evidence type="ECO:0000256" key="2">
    <source>
        <dbReference type="ARBA" id="ARBA00022525"/>
    </source>
</evidence>
<accession>A0A937K2Y9</accession>
<keyword evidence="2" id="KW-0964">Secreted</keyword>
<dbReference type="RefSeq" id="WP_202246169.1">
    <property type="nucleotide sequence ID" value="NZ_JAESIY010000012.1"/>
</dbReference>
<dbReference type="SUPFAM" id="SSF69318">
    <property type="entry name" value="Integrin alpha N-terminal domain"/>
    <property type="match status" value="2"/>
</dbReference>
<evidence type="ECO:0000256" key="3">
    <source>
        <dbReference type="ARBA" id="ARBA00022729"/>
    </source>
</evidence>
<protein>
    <submittedName>
        <fullName evidence="7">VCBS repeat-containing protein</fullName>
    </submittedName>
</protein>
<feature type="domain" description="DUF7619" evidence="6">
    <location>
        <begin position="1932"/>
        <end position="2061"/>
    </location>
</feature>
<dbReference type="InterPro" id="IPR013783">
    <property type="entry name" value="Ig-like_fold"/>
</dbReference>
<dbReference type="InterPro" id="IPR013517">
    <property type="entry name" value="FG-GAP"/>
</dbReference>
<dbReference type="Pfam" id="PF17210">
    <property type="entry name" value="SdrD_B"/>
    <property type="match status" value="1"/>
</dbReference>
<keyword evidence="3" id="KW-0732">Signal</keyword>
<evidence type="ECO:0000259" key="5">
    <source>
        <dbReference type="Pfam" id="PF17210"/>
    </source>
</evidence>
<dbReference type="Proteomes" id="UP000659388">
    <property type="component" value="Unassembled WGS sequence"/>
</dbReference>
<reference evidence="7" key="1">
    <citation type="submission" date="2021-01" db="EMBL/GenBank/DDBJ databases">
        <title>Fulvivirga kasyanovii gen. nov., sp nov., a novel member of the phylum Bacteroidetes isolated from seawater in a mussel farm.</title>
        <authorList>
            <person name="Zhao L.-H."/>
            <person name="Wang Z.-J."/>
        </authorList>
    </citation>
    <scope>NUCLEOTIDE SEQUENCE</scope>
    <source>
        <strain evidence="7">2943</strain>
    </source>
</reference>
<sequence>MWRIFTYTLSGLLLITGYHGFGQINITSSPQEELNIGPEGNSYQISIENLSGEVLQSVSIQVSLPQGIEYLAGSVTYQNGFQITESDISNLENPVFTAVDLPNGQSYALTIQYKGTCTAVDYQLAGNVFRNSVIVNSSTLEATHISEAYNILYPSLAITGITPKNKTLPNGESFQRTITIVNAGYGSTDNIYIKDLHPMDMDITAINLGTLIGDSLIQLSSVDFQSIGNGNGFFDSNETINIVQTIYGEACADQTFTSNISAYWMREGVSCQQTTTYGNVYLDYSSPVLKQTATAEFNTCYSSQPSAQVLQVANASSGVASNVEVDIFNSSGNGYDPNIFSKIDVNSIQYKVGISGTPISISPVASEPTSTGGNYSCLGAGSVGKVTLSLPNIPDGESIYLMWNTEHCCINSCFKAKLGGWKSTVRYTDNCDETYTNTITGQDPVEASMSFFTETPAHISGGQKKTFTFLVSGHKNTYPIADTAYYEVHFKLPNGLVYEDLEGDLEWASTPYLWNPTTVTYDAGSGDLVAQYPLPSGFELNKTEINLKLKADCNLSGNGSKDISMSVYFIADANCGDICKVAMACDQTVSTTLICPAECTEGMAFHNFTIQRSSYGLPDNNADGFPDVSGSLDMSKIKSNRVMTNDTIKAVFYGTIKTSPQHPAWTYGYAKSTIPLGAYLTPISSSVKIYDASTSSYYNASGVDVQKYSSADVGVFDMDFSIPTLIANGNNDLINFQWGDSDSVELTVFYTLDTNLGGMIQEVTVNNEFYVSEVSSPNNSADKFQCGFYDENITFMGYYFTVSKGSFTSITSCSKYINQFYYLSIGDCCSNYQGGNLFPYEYRNWAKIKEAKVTIPEGYKVLNINLAQWITKATNTSIVQSVYGITPDDSVGRELYFDLSQYYEDQGGSLNLSDDGFRGRLAIEIAPTCDVQAGVYKEMPWAYTFDRASRLEGGSTSEWVLNQYDKVQYAPASLRLTPLNPKEDGLGKTVTWTVNVENISNSSSANNAWLHMKSSSGNIQVVAVTDAQNNNAMPLVGDIYQLGAIALGSTKTYYITATYSACNLEGFDVYAGYECSGYPADFESFTCAYVKTKLSVEPKPAQFQVRIQDAFVGDECSNDLGVEVEVKSVQLAIVDSLRVNFVLPSSESITYTVATSELQYNLSAAYRGVADPSLQNNLYSYNIAEIDSEIGNNGLPGVLDLNNNTMRLRFNLSLKNLFKVGEYVQVSVNGQAACGEDLPQINLAVDPSIKFERDTNSGLSTGTTSSWSASWGDYDNDGWEDLFVPEYEKGKTSNLYHNNGDGTFSKIENVIADDMVSATASTWGDYDNDGDLDLFIATNAGSPGLLYNNQGNGGFNRVTSGDIAADEGYDHGASWVDYDNDGYLDLFVVDIIQTNFNRLYHNNGDGTFTKITNANVVKAVSSSIGATWSDYDNDGDLDVFIPNRDQPNFLFKNEGNGNFTQVEGDVIVSEALGSVGASWGDYDNDGDMDLFVANAGTKVNSLYNNQGDGTFMKVTTGAIVTDRGNTHGSAWTDLDNDGDLDLYVTNDAGEGNYLYINNGDGSFQKVENDLTVLTQKSFGTAVADYDNDGDQDIFVANHSGEPNQLYVNSRGRCNQSICFTLKGTASNRTGIGAKVKVRANIYGQTIWQVREITSQSGGGVGSQNSMKAYFGLGDAIQAEEVIVEWPSGIVQHLTGIPSGTCHEIVEEAGSTVCGVVYHDSNGNCVQDVDEKGIPNQKIIITSSEKTYQLTTNNGGQYQTFLATGTYQISTNLDNGWSACNSAGYNVNIATAGQNQCDNNFGLTSSCTLPNLVINAGTSVLHRGFENTFIITYKNTGTTLAENVQIAINFPENVEVVNSDVMWSGNNGQEYNWNIGNVGAFEEGTFEVVTKTNLSSVVGELLTTTFNIEASNGDCDLLTNTINDISEVMGSIDPNDIWVSESKINRLDRDLTYLIRFQNVGNYPATFVRVADQISSHLDLSTFEMIGVSHNISDLRIEGRTIKWSFDHINLPDSTSDEEGSHGFIKFKIKPSDNLVHGDSIFNQANIYFDYDGAIATNIVHTVYHNPAQRIIDVFPNPLFISEGIIGFAGDMTYPYDLTLYNGLGIKQAEVKNIEEYKVDLKPLHLTSGIYVYQLHDQYGVLMTTGRLIVN</sequence>
<feature type="domain" description="ASPIC/UnbV" evidence="4">
    <location>
        <begin position="1630"/>
        <end position="1699"/>
    </location>
</feature>
<dbReference type="EMBL" id="JAESIY010000012">
    <property type="protein sequence ID" value="MBL3658377.1"/>
    <property type="molecule type" value="Genomic_DNA"/>
</dbReference>